<proteinExistence type="inferred from homology"/>
<dbReference type="CDD" id="cd01170">
    <property type="entry name" value="THZ_kinase"/>
    <property type="match status" value="1"/>
</dbReference>
<dbReference type="GO" id="GO:0000287">
    <property type="term" value="F:magnesium ion binding"/>
    <property type="evidence" value="ECO:0007669"/>
    <property type="project" value="InterPro"/>
</dbReference>
<dbReference type="GO" id="GO:0009228">
    <property type="term" value="P:thiamine biosynthetic process"/>
    <property type="evidence" value="ECO:0007669"/>
    <property type="project" value="UniProtKB-KW"/>
</dbReference>
<evidence type="ECO:0000256" key="11">
    <source>
        <dbReference type="ARBA" id="ARBA00022842"/>
    </source>
</evidence>
<feature type="domain" description="Thiamine phosphate synthase/TenI" evidence="18">
    <location>
        <begin position="64"/>
        <end position="257"/>
    </location>
</feature>
<keyword evidence="11" id="KW-0460">Magnesium</keyword>
<dbReference type="SUPFAM" id="SSF53613">
    <property type="entry name" value="Ribokinase-like"/>
    <property type="match status" value="1"/>
</dbReference>
<evidence type="ECO:0000256" key="10">
    <source>
        <dbReference type="ARBA" id="ARBA00022840"/>
    </source>
</evidence>
<evidence type="ECO:0000256" key="16">
    <source>
        <dbReference type="ARBA" id="ARBA00061146"/>
    </source>
</evidence>
<dbReference type="NCBIfam" id="NF006830">
    <property type="entry name" value="PRK09355.1"/>
    <property type="match status" value="1"/>
</dbReference>
<dbReference type="Pfam" id="PF02110">
    <property type="entry name" value="HK"/>
    <property type="match status" value="1"/>
</dbReference>
<evidence type="ECO:0000256" key="14">
    <source>
        <dbReference type="ARBA" id="ARBA00047851"/>
    </source>
</evidence>
<dbReference type="Proteomes" id="UP000590412">
    <property type="component" value="Unassembled WGS sequence"/>
</dbReference>
<dbReference type="EMBL" id="JABWAB010000003">
    <property type="protein sequence ID" value="KAF6057606.1"/>
    <property type="molecule type" value="Genomic_DNA"/>
</dbReference>
<evidence type="ECO:0000259" key="18">
    <source>
        <dbReference type="Pfam" id="PF02581"/>
    </source>
</evidence>
<evidence type="ECO:0000256" key="5">
    <source>
        <dbReference type="ARBA" id="ARBA00005165"/>
    </source>
</evidence>
<keyword evidence="6" id="KW-0808">Transferase</keyword>
<evidence type="ECO:0000256" key="1">
    <source>
        <dbReference type="ARBA" id="ARBA00001771"/>
    </source>
</evidence>
<comment type="catalytic activity">
    <reaction evidence="15">
        <text>2-[(2R,5Z)-2-carboxy-4-methylthiazol-5(2H)-ylidene]ethyl phosphate + 4-amino-2-methyl-5-(diphosphooxymethyl)pyrimidine + 2 H(+) = thiamine phosphate + CO2 + diphosphate</text>
        <dbReference type="Rhea" id="RHEA:47844"/>
        <dbReference type="ChEBI" id="CHEBI:15378"/>
        <dbReference type="ChEBI" id="CHEBI:16526"/>
        <dbReference type="ChEBI" id="CHEBI:33019"/>
        <dbReference type="ChEBI" id="CHEBI:37575"/>
        <dbReference type="ChEBI" id="CHEBI:57841"/>
        <dbReference type="ChEBI" id="CHEBI:62899"/>
        <dbReference type="EC" id="2.5.1.3"/>
    </reaction>
</comment>
<evidence type="ECO:0000256" key="6">
    <source>
        <dbReference type="ARBA" id="ARBA00022679"/>
    </source>
</evidence>
<dbReference type="PRINTS" id="PR01099">
    <property type="entry name" value="HYETHTZKNASE"/>
</dbReference>
<dbReference type="PANTHER" id="PTHR20857:SF23">
    <property type="entry name" value="THIAMINE BIOSYNTHETIC BIFUNCTIONAL ENZYME"/>
    <property type="match status" value="1"/>
</dbReference>
<dbReference type="InterPro" id="IPR022998">
    <property type="entry name" value="ThiamineP_synth_TenI"/>
</dbReference>
<keyword evidence="8" id="KW-0547">Nucleotide-binding</keyword>
<keyword evidence="12" id="KW-0784">Thiamine biosynthesis</keyword>
<dbReference type="NCBIfam" id="TIGR00693">
    <property type="entry name" value="thiE"/>
    <property type="match status" value="1"/>
</dbReference>
<keyword evidence="10" id="KW-0067">ATP-binding</keyword>
<protein>
    <submittedName>
        <fullName evidence="19">Hydroxyethylthiazole kinase family protein</fullName>
    </submittedName>
</protein>
<reference evidence="19" key="1">
    <citation type="submission" date="2020-03" db="EMBL/GenBank/DDBJ databases">
        <title>FDA dAtabase for Regulatory Grade micrObial Sequences (FDA-ARGOS): Supporting development and validation of Infectious Disease Dx tests.</title>
        <authorList>
            <person name="Campos J."/>
            <person name="Goldberg B."/>
            <person name="Tallon L."/>
            <person name="Sadzewicz L."/>
            <person name="Vavikolanu K."/>
            <person name="Mehta A."/>
            <person name="Aluvathingal J."/>
            <person name="Nadendla S."/>
            <person name="Nandy P."/>
            <person name="Geyer C."/>
            <person name="Yan Y."/>
            <person name="Sichtig H."/>
        </authorList>
    </citation>
    <scope>NUCLEOTIDE SEQUENCE [LARGE SCALE GENOMIC DNA]</scope>
    <source>
        <strain evidence="19">FDAARGOS_652</strain>
    </source>
</reference>
<accession>A0A8X7TC42</accession>
<evidence type="ECO:0000313" key="19">
    <source>
        <dbReference type="EMBL" id="KAF6057606.1"/>
    </source>
</evidence>
<dbReference type="Pfam" id="PF02581">
    <property type="entry name" value="TMP-TENI"/>
    <property type="match status" value="1"/>
</dbReference>
<evidence type="ECO:0000256" key="17">
    <source>
        <dbReference type="ARBA" id="ARBA00061283"/>
    </source>
</evidence>
<comment type="catalytic activity">
    <reaction evidence="14">
        <text>2-(2-carboxy-4-methylthiazol-5-yl)ethyl phosphate + 4-amino-2-methyl-5-(diphosphooxymethyl)pyrimidine + 2 H(+) = thiamine phosphate + CO2 + diphosphate</text>
        <dbReference type="Rhea" id="RHEA:47848"/>
        <dbReference type="ChEBI" id="CHEBI:15378"/>
        <dbReference type="ChEBI" id="CHEBI:16526"/>
        <dbReference type="ChEBI" id="CHEBI:33019"/>
        <dbReference type="ChEBI" id="CHEBI:37575"/>
        <dbReference type="ChEBI" id="CHEBI:57841"/>
        <dbReference type="ChEBI" id="CHEBI:62890"/>
        <dbReference type="EC" id="2.5.1.3"/>
    </reaction>
</comment>
<dbReference type="GO" id="GO:0004789">
    <property type="term" value="F:thiamine-phosphate diphosphorylase activity"/>
    <property type="evidence" value="ECO:0007669"/>
    <property type="project" value="UniProtKB-EC"/>
</dbReference>
<dbReference type="InterPro" id="IPR034291">
    <property type="entry name" value="TMP_synthase"/>
</dbReference>
<comment type="catalytic activity">
    <reaction evidence="1">
        <text>5-(2-hydroxyethyl)-4-methylthiazole + ATP = 4-methyl-5-(2-phosphooxyethyl)-thiazole + ADP + H(+)</text>
        <dbReference type="Rhea" id="RHEA:24212"/>
        <dbReference type="ChEBI" id="CHEBI:15378"/>
        <dbReference type="ChEBI" id="CHEBI:17957"/>
        <dbReference type="ChEBI" id="CHEBI:30616"/>
        <dbReference type="ChEBI" id="CHEBI:58296"/>
        <dbReference type="ChEBI" id="CHEBI:456216"/>
        <dbReference type="EC" id="2.7.1.50"/>
    </reaction>
</comment>
<dbReference type="InterPro" id="IPR036206">
    <property type="entry name" value="ThiamineP_synth_sf"/>
</dbReference>
<comment type="caution">
    <text evidence="19">The sequence shown here is derived from an EMBL/GenBank/DDBJ whole genome shotgun (WGS) entry which is preliminary data.</text>
</comment>
<dbReference type="Gene3D" id="3.20.20.70">
    <property type="entry name" value="Aldolase class I"/>
    <property type="match status" value="1"/>
</dbReference>
<evidence type="ECO:0000313" key="20">
    <source>
        <dbReference type="Proteomes" id="UP000590412"/>
    </source>
</evidence>
<evidence type="ECO:0000256" key="7">
    <source>
        <dbReference type="ARBA" id="ARBA00022723"/>
    </source>
</evidence>
<dbReference type="GO" id="GO:0005737">
    <property type="term" value="C:cytoplasm"/>
    <property type="evidence" value="ECO:0007669"/>
    <property type="project" value="TreeGrafter"/>
</dbReference>
<comment type="pathway">
    <text evidence="5">Cofactor biosynthesis; thiamine diphosphate biosynthesis; thiamine phosphate from 4-amino-2-methyl-5-diphosphomethylpyrimidine and 4-methyl-5-(2-phosphoethyl)-thiazole: step 1/1.</text>
</comment>
<dbReference type="PANTHER" id="PTHR20857">
    <property type="entry name" value="THIAMINE-PHOSPHATE PYROPHOSPHORYLASE"/>
    <property type="match status" value="1"/>
</dbReference>
<dbReference type="HAMAP" id="MF_00228">
    <property type="entry name" value="Thz_kinase"/>
    <property type="match status" value="1"/>
</dbReference>
<dbReference type="InterPro" id="IPR000417">
    <property type="entry name" value="Hyethyz_kinase"/>
</dbReference>
<evidence type="ECO:0000256" key="4">
    <source>
        <dbReference type="ARBA" id="ARBA00004868"/>
    </source>
</evidence>
<evidence type="ECO:0000256" key="9">
    <source>
        <dbReference type="ARBA" id="ARBA00022777"/>
    </source>
</evidence>
<comment type="cofactor">
    <cofactor evidence="2">
        <name>Mg(2+)</name>
        <dbReference type="ChEBI" id="CHEBI:18420"/>
    </cofactor>
</comment>
<comment type="similarity">
    <text evidence="17">In the N-terminal section; belongs to the thiamine-phosphate synthase family.</text>
</comment>
<evidence type="ECO:0000256" key="3">
    <source>
        <dbReference type="ARBA" id="ARBA00003814"/>
    </source>
</evidence>
<dbReference type="GO" id="GO:0004417">
    <property type="term" value="F:hydroxyethylthiazole kinase activity"/>
    <property type="evidence" value="ECO:0007669"/>
    <property type="project" value="UniProtKB-EC"/>
</dbReference>
<dbReference type="AlphaFoldDB" id="A0A8X7TC42"/>
<comment type="pathway">
    <text evidence="4">Cofactor biosynthesis; thiamine diphosphate biosynthesis; 4-methyl-5-(2-phosphoethyl)-thiazole from 5-(2-hydroxyethyl)-4-methylthiazole: step 1/1.</text>
</comment>
<evidence type="ECO:0000256" key="2">
    <source>
        <dbReference type="ARBA" id="ARBA00001946"/>
    </source>
</evidence>
<evidence type="ECO:0000256" key="15">
    <source>
        <dbReference type="ARBA" id="ARBA00047883"/>
    </source>
</evidence>
<dbReference type="Gene3D" id="3.40.1190.20">
    <property type="match status" value="1"/>
</dbReference>
<gene>
    <name evidence="19" type="ORF">FOB60_002161</name>
</gene>
<comment type="similarity">
    <text evidence="16">In the C-terminal section; belongs to the Thz kinase family.</text>
</comment>
<name>A0A8X7TC42_CANPA</name>
<evidence type="ECO:0000256" key="8">
    <source>
        <dbReference type="ARBA" id="ARBA00022741"/>
    </source>
</evidence>
<dbReference type="CDD" id="cd00564">
    <property type="entry name" value="TMP_TenI"/>
    <property type="match status" value="1"/>
</dbReference>
<dbReference type="SUPFAM" id="SSF51391">
    <property type="entry name" value="Thiamin phosphate synthase"/>
    <property type="match status" value="1"/>
</dbReference>
<keyword evidence="9 19" id="KW-0418">Kinase</keyword>
<dbReference type="GO" id="GO:0005524">
    <property type="term" value="F:ATP binding"/>
    <property type="evidence" value="ECO:0007669"/>
    <property type="project" value="UniProtKB-KW"/>
</dbReference>
<organism evidence="19 20">
    <name type="scientific">Candida parapsilosis</name>
    <name type="common">Yeast</name>
    <dbReference type="NCBI Taxonomy" id="5480"/>
    <lineage>
        <taxon>Eukaryota</taxon>
        <taxon>Fungi</taxon>
        <taxon>Dikarya</taxon>
        <taxon>Ascomycota</taxon>
        <taxon>Saccharomycotina</taxon>
        <taxon>Pichiomycetes</taxon>
        <taxon>Debaryomycetaceae</taxon>
        <taxon>Candida/Lodderomyces clade</taxon>
        <taxon>Candida</taxon>
    </lineage>
</organism>
<dbReference type="FunFam" id="3.20.20.70:FF:000104">
    <property type="entry name" value="Thiamine biosynthetic bifunctional enzyme"/>
    <property type="match status" value="1"/>
</dbReference>
<evidence type="ECO:0000256" key="12">
    <source>
        <dbReference type="ARBA" id="ARBA00022977"/>
    </source>
</evidence>
<evidence type="ECO:0000256" key="13">
    <source>
        <dbReference type="ARBA" id="ARBA00047334"/>
    </source>
</evidence>
<dbReference type="InterPro" id="IPR029056">
    <property type="entry name" value="Ribokinase-like"/>
</dbReference>
<comment type="catalytic activity">
    <reaction evidence="13">
        <text>4-methyl-5-(2-phosphooxyethyl)-thiazole + 4-amino-2-methyl-5-(diphosphooxymethyl)pyrimidine + H(+) = thiamine phosphate + diphosphate</text>
        <dbReference type="Rhea" id="RHEA:22328"/>
        <dbReference type="ChEBI" id="CHEBI:15378"/>
        <dbReference type="ChEBI" id="CHEBI:33019"/>
        <dbReference type="ChEBI" id="CHEBI:37575"/>
        <dbReference type="ChEBI" id="CHEBI:57841"/>
        <dbReference type="ChEBI" id="CHEBI:58296"/>
        <dbReference type="EC" id="2.5.1.3"/>
    </reaction>
</comment>
<comment type="function">
    <text evidence="3">Condenses 4-methyl-5-(beta-hydroxyethyl)thiazole monophosphate (THZ-P) and 2-methyl-4-amino-5-hydroxymethyl pyrimidine pyrophosphate (HMP-PP) to form thiamine monophosphate (TMP).</text>
</comment>
<dbReference type="HAMAP" id="MF_00097">
    <property type="entry name" value="TMP_synthase"/>
    <property type="match status" value="1"/>
</dbReference>
<keyword evidence="7" id="KW-0479">Metal-binding</keyword>
<dbReference type="InterPro" id="IPR013785">
    <property type="entry name" value="Aldolase_TIM"/>
</dbReference>
<sequence>MILIRISCYKHGCEWCSSKRIKFALLFEYEAIKFHGQDSRVKNDGLTSTTLKLFNQAMTVDYSLYLVTDSTMIPSSSTFLKQVEDAVNNGVTLVQLREKDISTLDFIERAKEVHKVTKPKNIPLIINDRVDVALAVDAEGVHVGQDDMPATLVRKLIGPDKIVGVTCSNPEEVRQVVKEGVADYVGLGTTFATNTKKDVKTPGGVGPVGIRKQMNELSKDIRCVAIGGINHSNANRVIHQCRVGDKKLDGIAVVSCIMASEDAAKATRSLRDEINYTPDWAFTRSFGKNIPSHLMVKNMTDSHPLVHHITNNVVKNFSANVTLAIGASPIMSELPEEFEEFASGIPNIGLVINLGTPNAELMNVFSKALVTYNKYDKPIVFDPVACGASKARLESCRKLLNQGFVSVIKGNVGEIMSMWKLTPYYKEGSNHENHMRGVDSISSVKEVEVLEKGFQVASTFGCTVVITGKQNHILGSDKRSVSVPGGDVVMGSITGTGCSLGSTIAAFLAAEKASPIVGGDILKATEIAVELYNRAGACAAEVSQSLGTFMITFLDKLSEMSQNPEGKT</sequence>